<organism evidence="1 2">
    <name type="scientific">Xenorhabdus cabanillasii JM26</name>
    <dbReference type="NCBI Taxonomy" id="1427517"/>
    <lineage>
        <taxon>Bacteria</taxon>
        <taxon>Pseudomonadati</taxon>
        <taxon>Pseudomonadota</taxon>
        <taxon>Gammaproteobacteria</taxon>
        <taxon>Enterobacterales</taxon>
        <taxon>Morganellaceae</taxon>
        <taxon>Xenorhabdus</taxon>
    </lineage>
</organism>
<protein>
    <submittedName>
        <fullName evidence="1">Uncharacterized protein</fullName>
    </submittedName>
</protein>
<evidence type="ECO:0000313" key="1">
    <source>
        <dbReference type="EMBL" id="CDL87309.1"/>
    </source>
</evidence>
<accession>W1J9A4</accession>
<name>W1J9A4_9GAMM</name>
<dbReference type="EMBL" id="CBXE010000484">
    <property type="protein sequence ID" value="CDL87309.1"/>
    <property type="molecule type" value="Genomic_DNA"/>
</dbReference>
<dbReference type="Proteomes" id="UP000019197">
    <property type="component" value="Unassembled WGS sequence"/>
</dbReference>
<comment type="caution">
    <text evidence="1">The sequence shown here is derived from an EMBL/GenBank/DDBJ whole genome shotgun (WGS) entry which is preliminary data.</text>
</comment>
<evidence type="ECO:0000313" key="2">
    <source>
        <dbReference type="Proteomes" id="UP000019197"/>
    </source>
</evidence>
<reference evidence="1 2" key="1">
    <citation type="submission" date="2013-11" db="EMBL/GenBank/DDBJ databases">
        <title>Draft genome sequence and annotation of the entomopathogenic bacterium, Xenorhabdus cabanillasi strain JM26.</title>
        <authorList>
            <person name="Gualtieri M."/>
            <person name="Ogier J.C."/>
            <person name="Pages S."/>
            <person name="Givaudan A."/>
            <person name="Gaudriault S."/>
        </authorList>
    </citation>
    <scope>NUCLEOTIDE SEQUENCE [LARGE SCALE GENOMIC DNA]</scope>
    <source>
        <strain evidence="1 2">JM26</strain>
    </source>
</reference>
<proteinExistence type="predicted"/>
<dbReference type="AlphaFoldDB" id="W1J9A4"/>
<sequence length="38" mass="4328">MQNPENHLTDISTFMVLDIRVGKIIKAEKNVTLGTRML</sequence>
<gene>
    <name evidence="1" type="ORF">XCR1_880007</name>
</gene>